<dbReference type="AlphaFoldDB" id="A0A9Q8WJK1"/>
<protein>
    <submittedName>
        <fullName evidence="2">Uncharacterized protein</fullName>
    </submittedName>
</protein>
<dbReference type="RefSeq" id="XP_049147283.1">
    <property type="nucleotide sequence ID" value="XM_049290138.1"/>
</dbReference>
<proteinExistence type="predicted"/>
<feature type="region of interest" description="Disordered" evidence="1">
    <location>
        <begin position="1"/>
        <end position="29"/>
    </location>
</feature>
<name>A0A9Q8WJK1_9PEZI</name>
<keyword evidence="3" id="KW-1185">Reference proteome</keyword>
<evidence type="ECO:0000313" key="2">
    <source>
        <dbReference type="EMBL" id="UQC85671.1"/>
    </source>
</evidence>
<reference evidence="2" key="1">
    <citation type="journal article" date="2021" name="Mol. Plant Microbe Interact.">
        <title>Complete Genome Sequence of the Plant-Pathogenic Fungus Colletotrichum lupini.</title>
        <authorList>
            <person name="Baroncelli R."/>
            <person name="Pensec F."/>
            <person name="Da Lio D."/>
            <person name="Boufleur T."/>
            <person name="Vicente I."/>
            <person name="Sarrocco S."/>
            <person name="Picot A."/>
            <person name="Baraldi E."/>
            <person name="Sukno S."/>
            <person name="Thon M."/>
            <person name="Le Floch G."/>
        </authorList>
    </citation>
    <scope>NUCLEOTIDE SEQUENCE</scope>
    <source>
        <strain evidence="2">IMI 504893</strain>
    </source>
</reference>
<evidence type="ECO:0000313" key="3">
    <source>
        <dbReference type="Proteomes" id="UP000830671"/>
    </source>
</evidence>
<dbReference type="KEGG" id="clup:CLUP02_11170"/>
<accession>A0A9Q8WJK1</accession>
<evidence type="ECO:0000256" key="1">
    <source>
        <dbReference type="SAM" id="MobiDB-lite"/>
    </source>
</evidence>
<dbReference type="Proteomes" id="UP000830671">
    <property type="component" value="Chromosome 5"/>
</dbReference>
<feature type="compositionally biased region" description="Basic residues" evidence="1">
    <location>
        <begin position="16"/>
        <end position="29"/>
    </location>
</feature>
<gene>
    <name evidence="2" type="ORF">CLUP02_11170</name>
</gene>
<sequence>MAPEVCAYDAKSPPKMSRRGKLKGKAKRAQKPQKSLVCVLGGFPGRLLESLSASRLLVGGYHTNGFSTPTPKEAKITSKSPQGSPPVVPAPAVLDFGRAGSTRPQTNIYLGLLMAASIHAAQAIRIRGLTDSRNLENEGVVSLASVRAYPNAALPLAFFSLAFVLITTADMFPPQTMPARLPASAPTHTNACNNLCRLSWRSTTKYGFTPLHGLSPYSKDGQLLNSLRSIISRERSTFFSSSLSTKEKNNEIFVVQAPPCSTPVLVPSLRTVLDFQGSTDQLV</sequence>
<organism evidence="2 3">
    <name type="scientific">Colletotrichum lupini</name>
    <dbReference type="NCBI Taxonomy" id="145971"/>
    <lineage>
        <taxon>Eukaryota</taxon>
        <taxon>Fungi</taxon>
        <taxon>Dikarya</taxon>
        <taxon>Ascomycota</taxon>
        <taxon>Pezizomycotina</taxon>
        <taxon>Sordariomycetes</taxon>
        <taxon>Hypocreomycetidae</taxon>
        <taxon>Glomerellales</taxon>
        <taxon>Glomerellaceae</taxon>
        <taxon>Colletotrichum</taxon>
        <taxon>Colletotrichum acutatum species complex</taxon>
    </lineage>
</organism>
<feature type="region of interest" description="Disordered" evidence="1">
    <location>
        <begin position="68"/>
        <end position="87"/>
    </location>
</feature>
<dbReference type="EMBL" id="CP019477">
    <property type="protein sequence ID" value="UQC85671.1"/>
    <property type="molecule type" value="Genomic_DNA"/>
</dbReference>
<dbReference type="GeneID" id="73345148"/>